<keyword evidence="9 13" id="KW-0460">Magnesium</keyword>
<keyword evidence="8 13" id="KW-0479">Metal-binding</keyword>
<keyword evidence="10 13" id="KW-0289">Folate biosynthesis</keyword>
<dbReference type="CDD" id="cd00739">
    <property type="entry name" value="DHPS"/>
    <property type="match status" value="1"/>
</dbReference>
<dbReference type="GO" id="GO:0046872">
    <property type="term" value="F:metal ion binding"/>
    <property type="evidence" value="ECO:0007669"/>
    <property type="project" value="UniProtKB-KW"/>
</dbReference>
<dbReference type="Gene3D" id="3.20.20.20">
    <property type="entry name" value="Dihydropteroate synthase-like"/>
    <property type="match status" value="1"/>
</dbReference>
<dbReference type="InterPro" id="IPR000489">
    <property type="entry name" value="Pterin-binding_dom"/>
</dbReference>
<dbReference type="PANTHER" id="PTHR20941">
    <property type="entry name" value="FOLATE SYNTHESIS PROTEINS"/>
    <property type="match status" value="1"/>
</dbReference>
<comment type="catalytic activity">
    <reaction evidence="1">
        <text>(7,8-dihydropterin-6-yl)methyl diphosphate + 4-aminobenzoate = 7,8-dihydropteroate + diphosphate</text>
        <dbReference type="Rhea" id="RHEA:19949"/>
        <dbReference type="ChEBI" id="CHEBI:17836"/>
        <dbReference type="ChEBI" id="CHEBI:17839"/>
        <dbReference type="ChEBI" id="CHEBI:33019"/>
        <dbReference type="ChEBI" id="CHEBI:72950"/>
        <dbReference type="EC" id="2.5.1.15"/>
    </reaction>
</comment>
<dbReference type="InterPro" id="IPR045031">
    <property type="entry name" value="DHP_synth-like"/>
</dbReference>
<evidence type="ECO:0000256" key="11">
    <source>
        <dbReference type="ARBA" id="ARBA00030193"/>
    </source>
</evidence>
<dbReference type="Proteomes" id="UP000628775">
    <property type="component" value="Unassembled WGS sequence"/>
</dbReference>
<evidence type="ECO:0000259" key="14">
    <source>
        <dbReference type="PROSITE" id="PS50972"/>
    </source>
</evidence>
<evidence type="ECO:0000256" key="3">
    <source>
        <dbReference type="ARBA" id="ARBA00004763"/>
    </source>
</evidence>
<dbReference type="SUPFAM" id="SSF51717">
    <property type="entry name" value="Dihydropteroate synthetase-like"/>
    <property type="match status" value="1"/>
</dbReference>
<evidence type="ECO:0000256" key="9">
    <source>
        <dbReference type="ARBA" id="ARBA00022842"/>
    </source>
</evidence>
<evidence type="ECO:0000256" key="5">
    <source>
        <dbReference type="ARBA" id="ARBA00012458"/>
    </source>
</evidence>
<evidence type="ECO:0000313" key="16">
    <source>
        <dbReference type="Proteomes" id="UP000628775"/>
    </source>
</evidence>
<dbReference type="PROSITE" id="PS00793">
    <property type="entry name" value="DHPS_2"/>
    <property type="match status" value="1"/>
</dbReference>
<dbReference type="GO" id="GO:0046654">
    <property type="term" value="P:tetrahydrofolate biosynthetic process"/>
    <property type="evidence" value="ECO:0007669"/>
    <property type="project" value="UniProtKB-UniPathway"/>
</dbReference>
<proteinExistence type="inferred from homology"/>
<evidence type="ECO:0000256" key="6">
    <source>
        <dbReference type="ARBA" id="ARBA00016919"/>
    </source>
</evidence>
<name>A0A8J2YNA5_9BACL</name>
<evidence type="ECO:0000256" key="13">
    <source>
        <dbReference type="RuleBase" id="RU361205"/>
    </source>
</evidence>
<dbReference type="GO" id="GO:0005829">
    <property type="term" value="C:cytosol"/>
    <property type="evidence" value="ECO:0007669"/>
    <property type="project" value="TreeGrafter"/>
</dbReference>
<dbReference type="InterPro" id="IPR011005">
    <property type="entry name" value="Dihydropteroate_synth-like_sf"/>
</dbReference>
<dbReference type="UniPathway" id="UPA00077">
    <property type="reaction ID" value="UER00156"/>
</dbReference>
<evidence type="ECO:0000256" key="2">
    <source>
        <dbReference type="ARBA" id="ARBA00001946"/>
    </source>
</evidence>
<dbReference type="GO" id="GO:0004156">
    <property type="term" value="F:dihydropteroate synthase activity"/>
    <property type="evidence" value="ECO:0007669"/>
    <property type="project" value="UniProtKB-EC"/>
</dbReference>
<dbReference type="InterPro" id="IPR006390">
    <property type="entry name" value="DHP_synth_dom"/>
</dbReference>
<reference evidence="15" key="2">
    <citation type="submission" date="2020-09" db="EMBL/GenBank/DDBJ databases">
        <authorList>
            <person name="Sun Q."/>
            <person name="Zhou Y."/>
        </authorList>
    </citation>
    <scope>NUCLEOTIDE SEQUENCE</scope>
    <source>
        <strain evidence="15">CGMCC 1.15371</strain>
    </source>
</reference>
<evidence type="ECO:0000256" key="1">
    <source>
        <dbReference type="ARBA" id="ARBA00000012"/>
    </source>
</evidence>
<dbReference type="EMBL" id="BMIR01000025">
    <property type="protein sequence ID" value="GGE54157.1"/>
    <property type="molecule type" value="Genomic_DNA"/>
</dbReference>
<evidence type="ECO:0000256" key="7">
    <source>
        <dbReference type="ARBA" id="ARBA00022679"/>
    </source>
</evidence>
<protein>
    <recommendedName>
        <fullName evidence="6 13">Dihydropteroate synthase</fullName>
        <shortName evidence="13">DHPS</shortName>
        <ecNumber evidence="5 13">2.5.1.15</ecNumber>
    </recommendedName>
    <alternativeName>
        <fullName evidence="11 13">Dihydropteroate pyrophosphorylase</fullName>
    </alternativeName>
</protein>
<dbReference type="PROSITE" id="PS00792">
    <property type="entry name" value="DHPS_1"/>
    <property type="match status" value="1"/>
</dbReference>
<feature type="domain" description="Pterin-binding" evidence="14">
    <location>
        <begin position="26"/>
        <end position="272"/>
    </location>
</feature>
<comment type="pathway">
    <text evidence="3 13">Cofactor biosynthesis; tetrahydrofolate biosynthesis; 7,8-dihydrofolate from 2-amino-4-hydroxy-6-hydroxymethyl-7,8-dihydropteridine diphosphate and 4-aminobenzoate: step 1/2.</text>
</comment>
<comment type="function">
    <text evidence="12 13">Catalyzes the condensation of para-aminobenzoate (pABA) with 6-hydroxymethyl-7,8-dihydropterin diphosphate (DHPt-PP) to form 7,8-dihydropteroate (H2Pte), the immediate precursor of folate derivatives.</text>
</comment>
<keyword evidence="16" id="KW-1185">Reference proteome</keyword>
<dbReference type="GO" id="GO:0046656">
    <property type="term" value="P:folic acid biosynthetic process"/>
    <property type="evidence" value="ECO:0007669"/>
    <property type="project" value="UniProtKB-KW"/>
</dbReference>
<evidence type="ECO:0000256" key="4">
    <source>
        <dbReference type="ARBA" id="ARBA00009503"/>
    </source>
</evidence>
<evidence type="ECO:0000256" key="12">
    <source>
        <dbReference type="ARBA" id="ARBA00053449"/>
    </source>
</evidence>
<organism evidence="15 16">
    <name type="scientific">Pullulanibacillus camelliae</name>
    <dbReference type="NCBI Taxonomy" id="1707096"/>
    <lineage>
        <taxon>Bacteria</taxon>
        <taxon>Bacillati</taxon>
        <taxon>Bacillota</taxon>
        <taxon>Bacilli</taxon>
        <taxon>Bacillales</taxon>
        <taxon>Sporolactobacillaceae</taxon>
        <taxon>Pullulanibacillus</taxon>
    </lineage>
</organism>
<accession>A0A8J2YNA5</accession>
<sequence length="280" mass="30638">MSMPVHVHPTTVLPLRSREIKVGDRTLIMGILNVTPDSFSDGGAYNHVEKAVEHALDMCAAGADIIDIGGESTRPGHTPVPVDIELARVLPVIQGIRQVSDIPISIDTYKAETAKQAIEAGADVINDVWGAKADPDMAKVAAAYRVPIILMHNRHDLNYTDLLEDMKCDLIESIQMAKAAGVTDQQIWIDPGIGFAKTHDHNLEVMQHLESLHELGYPMLLATSRKRFIGETLGLDVQDRLEGTGATVCLGIAKGCQMVRVHDVKPIARMVKMMDAMVRR</sequence>
<dbReference type="NCBIfam" id="TIGR01496">
    <property type="entry name" value="DHPS"/>
    <property type="match status" value="1"/>
</dbReference>
<evidence type="ECO:0000256" key="10">
    <source>
        <dbReference type="ARBA" id="ARBA00022909"/>
    </source>
</evidence>
<evidence type="ECO:0000256" key="8">
    <source>
        <dbReference type="ARBA" id="ARBA00022723"/>
    </source>
</evidence>
<dbReference type="AlphaFoldDB" id="A0A8J2YNA5"/>
<dbReference type="PROSITE" id="PS50972">
    <property type="entry name" value="PTERIN_BINDING"/>
    <property type="match status" value="1"/>
</dbReference>
<comment type="caution">
    <text evidence="15">The sequence shown here is derived from an EMBL/GenBank/DDBJ whole genome shotgun (WGS) entry which is preliminary data.</text>
</comment>
<gene>
    <name evidence="15" type="ORF">GCM10011391_36370</name>
</gene>
<evidence type="ECO:0000313" key="15">
    <source>
        <dbReference type="EMBL" id="GGE54157.1"/>
    </source>
</evidence>
<dbReference type="PANTHER" id="PTHR20941:SF1">
    <property type="entry name" value="FOLIC ACID SYNTHESIS PROTEIN FOL1"/>
    <property type="match status" value="1"/>
</dbReference>
<comment type="cofactor">
    <cofactor evidence="2 13">
        <name>Mg(2+)</name>
        <dbReference type="ChEBI" id="CHEBI:18420"/>
    </cofactor>
</comment>
<dbReference type="EC" id="2.5.1.15" evidence="5 13"/>
<dbReference type="Pfam" id="PF00809">
    <property type="entry name" value="Pterin_bind"/>
    <property type="match status" value="1"/>
</dbReference>
<comment type="similarity">
    <text evidence="4 13">Belongs to the DHPS family.</text>
</comment>
<keyword evidence="7 13" id="KW-0808">Transferase</keyword>
<dbReference type="FunFam" id="3.20.20.20:FF:000006">
    <property type="entry name" value="Dihydropteroate synthase"/>
    <property type="match status" value="1"/>
</dbReference>
<reference evidence="15" key="1">
    <citation type="journal article" date="2014" name="Int. J. Syst. Evol. Microbiol.">
        <title>Complete genome sequence of Corynebacterium casei LMG S-19264T (=DSM 44701T), isolated from a smear-ripened cheese.</title>
        <authorList>
            <consortium name="US DOE Joint Genome Institute (JGI-PGF)"/>
            <person name="Walter F."/>
            <person name="Albersmeier A."/>
            <person name="Kalinowski J."/>
            <person name="Ruckert C."/>
        </authorList>
    </citation>
    <scope>NUCLEOTIDE SEQUENCE</scope>
    <source>
        <strain evidence="15">CGMCC 1.15371</strain>
    </source>
</reference>